<sequence length="493" mass="53092">MAILGLVKGVPLWLSASIVTACNAMVFGMDTSTIGPVTTMDSFVKTFGEFSSTMHGVIVSSILLPGVLAALVAGILADRYGRTRMIAIGSVVFGLGAVLEAASSQLGMFIVGRLIKGVGEGIFLSTVYVHVCEISPAKVRGIIASIPQFMITLGLVAGFFISYGTAGLQGSISWRLPIAVQAFLAFANAALCGLVPPSPRWLFAKGRPEQARTIIAMLGLDDEEQAELLTLAVSGLEHSPDLSFWHNLRQTAIEFREAFSKPFRARTVFGCFIMAMQQFSGIDGYAPILLQQAGVSSSQASFLASGVSALLIMAVTVPATLFADRWGRKTSTLVGGASIFFLMLLMGSMYAAGEVHADSGAGRWVVIVSIYLFALVFNATWAIGIRAFLIESLPRKTRSSGASLGQGSNWLANYVVALTTPVFISSSSFGAYYFFAFCSLFTTIVCALFMYETKGHSLEVIEQRYLERQVRSTGRWRPNIQGFRMRRLRASEG</sequence>
<dbReference type="InterPro" id="IPR036259">
    <property type="entry name" value="MFS_trans_sf"/>
</dbReference>
<dbReference type="EMBL" id="JAFIMR010000014">
    <property type="protein sequence ID" value="KAI1870249.1"/>
    <property type="molecule type" value="Genomic_DNA"/>
</dbReference>
<gene>
    <name evidence="10" type="ORF">JX265_006419</name>
</gene>
<dbReference type="InterPro" id="IPR005828">
    <property type="entry name" value="MFS_sugar_transport-like"/>
</dbReference>
<evidence type="ECO:0000256" key="1">
    <source>
        <dbReference type="ARBA" id="ARBA00004141"/>
    </source>
</evidence>
<evidence type="ECO:0000256" key="7">
    <source>
        <dbReference type="RuleBase" id="RU003346"/>
    </source>
</evidence>
<feature type="transmembrane region" description="Helical" evidence="8">
    <location>
        <begin position="432"/>
        <end position="451"/>
    </location>
</feature>
<feature type="transmembrane region" description="Helical" evidence="8">
    <location>
        <begin position="12"/>
        <end position="34"/>
    </location>
</feature>
<dbReference type="PRINTS" id="PR00171">
    <property type="entry name" value="SUGRTRNSPORT"/>
</dbReference>
<dbReference type="Pfam" id="PF00083">
    <property type="entry name" value="Sugar_tr"/>
    <property type="match status" value="1"/>
</dbReference>
<keyword evidence="3 7" id="KW-0813">Transport</keyword>
<evidence type="ECO:0000256" key="6">
    <source>
        <dbReference type="ARBA" id="ARBA00023136"/>
    </source>
</evidence>
<evidence type="ECO:0000259" key="9">
    <source>
        <dbReference type="PROSITE" id="PS50850"/>
    </source>
</evidence>
<evidence type="ECO:0000256" key="5">
    <source>
        <dbReference type="ARBA" id="ARBA00022989"/>
    </source>
</evidence>
<feature type="transmembrane region" description="Helical" evidence="8">
    <location>
        <begin position="263"/>
        <end position="280"/>
    </location>
</feature>
<feature type="transmembrane region" description="Helical" evidence="8">
    <location>
        <begin position="54"/>
        <end position="77"/>
    </location>
</feature>
<evidence type="ECO:0000256" key="4">
    <source>
        <dbReference type="ARBA" id="ARBA00022692"/>
    </source>
</evidence>
<dbReference type="GO" id="GO:0005351">
    <property type="term" value="F:carbohydrate:proton symporter activity"/>
    <property type="evidence" value="ECO:0007669"/>
    <property type="project" value="TreeGrafter"/>
</dbReference>
<reference evidence="10" key="1">
    <citation type="submission" date="2021-03" db="EMBL/GenBank/DDBJ databases">
        <title>Revisited historic fungal species revealed as producer of novel bioactive compounds through whole genome sequencing and comparative genomics.</title>
        <authorList>
            <person name="Vignolle G.A."/>
            <person name="Hochenegger N."/>
            <person name="Mach R.L."/>
            <person name="Mach-Aigner A.R."/>
            <person name="Javad Rahimi M."/>
            <person name="Salim K.A."/>
            <person name="Chan C.M."/>
            <person name="Lim L.B.L."/>
            <person name="Cai F."/>
            <person name="Druzhinina I.S."/>
            <person name="U'Ren J.M."/>
            <person name="Derntl C."/>
        </authorList>
    </citation>
    <scope>NUCLEOTIDE SEQUENCE</scope>
    <source>
        <strain evidence="10">TUCIM 5799</strain>
    </source>
</reference>
<feature type="transmembrane region" description="Helical" evidence="8">
    <location>
        <begin position="333"/>
        <end position="352"/>
    </location>
</feature>
<accession>A0A9P9WMJ4</accession>
<evidence type="ECO:0000256" key="8">
    <source>
        <dbReference type="SAM" id="Phobius"/>
    </source>
</evidence>
<name>A0A9P9WMJ4_9PEZI</name>
<dbReference type="Proteomes" id="UP000829685">
    <property type="component" value="Unassembled WGS sequence"/>
</dbReference>
<evidence type="ECO:0000313" key="10">
    <source>
        <dbReference type="EMBL" id="KAI1870249.1"/>
    </source>
</evidence>
<evidence type="ECO:0000256" key="2">
    <source>
        <dbReference type="ARBA" id="ARBA00010992"/>
    </source>
</evidence>
<comment type="similarity">
    <text evidence="2 7">Belongs to the major facilitator superfamily. Sugar transporter (TC 2.A.1.1) family.</text>
</comment>
<dbReference type="InterPro" id="IPR020846">
    <property type="entry name" value="MFS_dom"/>
</dbReference>
<comment type="subcellular location">
    <subcellularLocation>
        <location evidence="1">Membrane</location>
        <topology evidence="1">Multi-pass membrane protein</topology>
    </subcellularLocation>
</comment>
<dbReference type="Gene3D" id="1.20.1250.20">
    <property type="entry name" value="MFS general substrate transporter like domains"/>
    <property type="match status" value="1"/>
</dbReference>
<keyword evidence="6 8" id="KW-0472">Membrane</keyword>
<evidence type="ECO:0000256" key="3">
    <source>
        <dbReference type="ARBA" id="ARBA00022448"/>
    </source>
</evidence>
<dbReference type="AlphaFoldDB" id="A0A9P9WMJ4"/>
<feature type="transmembrane region" description="Helical" evidence="8">
    <location>
        <begin position="141"/>
        <end position="162"/>
    </location>
</feature>
<dbReference type="PANTHER" id="PTHR48022">
    <property type="entry name" value="PLASTIDIC GLUCOSE TRANSPORTER 4"/>
    <property type="match status" value="1"/>
</dbReference>
<keyword evidence="5 8" id="KW-1133">Transmembrane helix</keyword>
<feature type="transmembrane region" description="Helical" evidence="8">
    <location>
        <begin position="300"/>
        <end position="321"/>
    </location>
</feature>
<evidence type="ECO:0000313" key="11">
    <source>
        <dbReference type="Proteomes" id="UP000829685"/>
    </source>
</evidence>
<dbReference type="SUPFAM" id="SSF103473">
    <property type="entry name" value="MFS general substrate transporter"/>
    <property type="match status" value="1"/>
</dbReference>
<dbReference type="InterPro" id="IPR003663">
    <property type="entry name" value="Sugar/inositol_transpt"/>
</dbReference>
<dbReference type="PANTHER" id="PTHR48022:SF2">
    <property type="entry name" value="PLASTIDIC GLUCOSE TRANSPORTER 4"/>
    <property type="match status" value="1"/>
</dbReference>
<keyword evidence="11" id="KW-1185">Reference proteome</keyword>
<feature type="transmembrane region" description="Helical" evidence="8">
    <location>
        <begin position="174"/>
        <end position="195"/>
    </location>
</feature>
<comment type="caution">
    <text evidence="10">The sequence shown here is derived from an EMBL/GenBank/DDBJ whole genome shotgun (WGS) entry which is preliminary data.</text>
</comment>
<organism evidence="10 11">
    <name type="scientific">Neoarthrinium moseri</name>
    <dbReference type="NCBI Taxonomy" id="1658444"/>
    <lineage>
        <taxon>Eukaryota</taxon>
        <taxon>Fungi</taxon>
        <taxon>Dikarya</taxon>
        <taxon>Ascomycota</taxon>
        <taxon>Pezizomycotina</taxon>
        <taxon>Sordariomycetes</taxon>
        <taxon>Xylariomycetidae</taxon>
        <taxon>Amphisphaeriales</taxon>
        <taxon>Apiosporaceae</taxon>
        <taxon>Neoarthrinium</taxon>
    </lineage>
</organism>
<proteinExistence type="inferred from homology"/>
<feature type="domain" description="Major facilitator superfamily (MFS) profile" evidence="9">
    <location>
        <begin position="16"/>
        <end position="454"/>
    </location>
</feature>
<dbReference type="PROSITE" id="PS50850">
    <property type="entry name" value="MFS"/>
    <property type="match status" value="1"/>
</dbReference>
<protein>
    <recommendedName>
        <fullName evidence="9">Major facilitator superfamily (MFS) profile domain-containing protein</fullName>
    </recommendedName>
</protein>
<dbReference type="NCBIfam" id="TIGR00879">
    <property type="entry name" value="SP"/>
    <property type="match status" value="1"/>
</dbReference>
<dbReference type="InterPro" id="IPR050360">
    <property type="entry name" value="MFS_Sugar_Transporters"/>
</dbReference>
<dbReference type="FunFam" id="1.20.1250.20:FF:000134">
    <property type="entry name" value="MFS sugar transporter protein"/>
    <property type="match status" value="1"/>
</dbReference>
<dbReference type="GO" id="GO:0016020">
    <property type="term" value="C:membrane"/>
    <property type="evidence" value="ECO:0007669"/>
    <property type="project" value="UniProtKB-SubCell"/>
</dbReference>
<feature type="transmembrane region" description="Helical" evidence="8">
    <location>
        <begin position="410"/>
        <end position="426"/>
    </location>
</feature>
<feature type="transmembrane region" description="Helical" evidence="8">
    <location>
        <begin position="364"/>
        <end position="389"/>
    </location>
</feature>
<keyword evidence="4 8" id="KW-0812">Transmembrane</keyword>